<organism evidence="1 2">
    <name type="scientific">Phaseolus coccineus</name>
    <name type="common">Scarlet runner bean</name>
    <name type="synonym">Phaseolus multiflorus</name>
    <dbReference type="NCBI Taxonomy" id="3886"/>
    <lineage>
        <taxon>Eukaryota</taxon>
        <taxon>Viridiplantae</taxon>
        <taxon>Streptophyta</taxon>
        <taxon>Embryophyta</taxon>
        <taxon>Tracheophyta</taxon>
        <taxon>Spermatophyta</taxon>
        <taxon>Magnoliopsida</taxon>
        <taxon>eudicotyledons</taxon>
        <taxon>Gunneridae</taxon>
        <taxon>Pentapetalae</taxon>
        <taxon>rosids</taxon>
        <taxon>fabids</taxon>
        <taxon>Fabales</taxon>
        <taxon>Fabaceae</taxon>
        <taxon>Papilionoideae</taxon>
        <taxon>50 kb inversion clade</taxon>
        <taxon>NPAAA clade</taxon>
        <taxon>indigoferoid/millettioid clade</taxon>
        <taxon>Phaseoleae</taxon>
        <taxon>Phaseolus</taxon>
    </lineage>
</organism>
<accession>A0AAN9R340</accession>
<gene>
    <name evidence="1" type="ORF">VNO80_16816</name>
</gene>
<protein>
    <submittedName>
        <fullName evidence="1">Uncharacterized protein</fullName>
    </submittedName>
</protein>
<dbReference type="AlphaFoldDB" id="A0AAN9R340"/>
<dbReference type="Proteomes" id="UP001374584">
    <property type="component" value="Unassembled WGS sequence"/>
</dbReference>
<evidence type="ECO:0000313" key="2">
    <source>
        <dbReference type="Proteomes" id="UP001374584"/>
    </source>
</evidence>
<sequence>MTIYILLSSSFFFFRGSVPRLCLSVLNTQINSVSNEGSCFFSWGFRAFPVLLGLETDSRTWFVVFEIETLFLRGSCGSFGISLDDSAAQIQLQKLCPLVLWEMHRGISLDDSAAQIQLQKLWPLVLWEMHRGISLDDSAAKIQFQKLWPLVLWEMHREKVHPSFSPLESPRQSLEPPSPCFSVESDNISSALNAELNLGFHFERCFHDHDYGYYPCSKVNNGGSWEGLSQPITPSDSPSRIGFTSSWAGLPVQKHQEKSPVPQNDGPFSQQSMAVLRKPEQGTEDAYTTAYFSDDLSIFRKNETL</sequence>
<dbReference type="EMBL" id="JAYMYR010000006">
    <property type="protein sequence ID" value="KAK7357527.1"/>
    <property type="molecule type" value="Genomic_DNA"/>
</dbReference>
<proteinExistence type="predicted"/>
<comment type="caution">
    <text evidence="1">The sequence shown here is derived from an EMBL/GenBank/DDBJ whole genome shotgun (WGS) entry which is preliminary data.</text>
</comment>
<evidence type="ECO:0000313" key="1">
    <source>
        <dbReference type="EMBL" id="KAK7357527.1"/>
    </source>
</evidence>
<name>A0AAN9R340_PHACN</name>
<reference evidence="1 2" key="1">
    <citation type="submission" date="2024-01" db="EMBL/GenBank/DDBJ databases">
        <title>The genomes of 5 underutilized Papilionoideae crops provide insights into root nodulation and disease resistanc.</title>
        <authorList>
            <person name="Jiang F."/>
        </authorList>
    </citation>
    <scope>NUCLEOTIDE SEQUENCE [LARGE SCALE GENOMIC DNA]</scope>
    <source>
        <strain evidence="1">JINMINGXINNONG_FW02</strain>
        <tissue evidence="1">Leaves</tissue>
    </source>
</reference>
<keyword evidence="2" id="KW-1185">Reference proteome</keyword>